<name>A0ACC2I137_9PEZI</name>
<protein>
    <submittedName>
        <fullName evidence="1">Uncharacterized protein</fullName>
    </submittedName>
</protein>
<sequence>MPGNEWKKASRKWRTTLEEAVEKPLKFAFQRIANGNAIKSFVADFHDEKGGNLTPEDYRALKWTAFTLYVGGSDTGVSTMTAFFLAMTLFPTVQSKAREEIDRVIGTGRLPTFSDRESLPYVNAVVTEAWRWHPALPTGVAHTTMTEDFVDGYYIPKGAIVTPNVWWFMHDPAVYPDPSVFNPSRFLGSNPAPDPTKHVFGYGRRQCSGRYFADSLVWIHIAQCLAVFDISKALDEDGREIEPTVQFLPGLISRTEEFKATVKPRSHQHEALIRQLQEQNPWDKSNADELQEIVI</sequence>
<gene>
    <name evidence="1" type="ORF">ONZ43_g6355</name>
</gene>
<dbReference type="EMBL" id="JAPESX010002240">
    <property type="protein sequence ID" value="KAJ8108663.1"/>
    <property type="molecule type" value="Genomic_DNA"/>
</dbReference>
<organism evidence="1 2">
    <name type="scientific">Nemania bipapillata</name>
    <dbReference type="NCBI Taxonomy" id="110536"/>
    <lineage>
        <taxon>Eukaryota</taxon>
        <taxon>Fungi</taxon>
        <taxon>Dikarya</taxon>
        <taxon>Ascomycota</taxon>
        <taxon>Pezizomycotina</taxon>
        <taxon>Sordariomycetes</taxon>
        <taxon>Xylariomycetidae</taxon>
        <taxon>Xylariales</taxon>
        <taxon>Xylariaceae</taxon>
        <taxon>Nemania</taxon>
    </lineage>
</organism>
<accession>A0ACC2I137</accession>
<keyword evidence="2" id="KW-1185">Reference proteome</keyword>
<proteinExistence type="predicted"/>
<reference evidence="1" key="1">
    <citation type="submission" date="2022-11" db="EMBL/GenBank/DDBJ databases">
        <title>Genome Sequence of Nemania bipapillata.</title>
        <authorList>
            <person name="Buettner E."/>
        </authorList>
    </citation>
    <scope>NUCLEOTIDE SEQUENCE</scope>
    <source>
        <strain evidence="1">CP14</strain>
    </source>
</reference>
<evidence type="ECO:0000313" key="2">
    <source>
        <dbReference type="Proteomes" id="UP001153334"/>
    </source>
</evidence>
<comment type="caution">
    <text evidence="1">The sequence shown here is derived from an EMBL/GenBank/DDBJ whole genome shotgun (WGS) entry which is preliminary data.</text>
</comment>
<dbReference type="Proteomes" id="UP001153334">
    <property type="component" value="Unassembled WGS sequence"/>
</dbReference>
<evidence type="ECO:0000313" key="1">
    <source>
        <dbReference type="EMBL" id="KAJ8108663.1"/>
    </source>
</evidence>